<geneLocation type="plasmid" evidence="3">
    <name>pC5.7b</name>
</geneLocation>
<gene>
    <name evidence="3" type="ORF">pC5.7b_393</name>
</gene>
<keyword evidence="1" id="KW-1133">Transmembrane helix</keyword>
<accession>A0A7S4ZRE6</accession>
<organism evidence="3">
    <name type="scientific">Rhizobium rhizogenes</name>
    <name type="common">Agrobacterium rhizogenes</name>
    <dbReference type="NCBI Taxonomy" id="359"/>
    <lineage>
        <taxon>Bacteria</taxon>
        <taxon>Pseudomonadati</taxon>
        <taxon>Pseudomonadota</taxon>
        <taxon>Alphaproteobacteria</taxon>
        <taxon>Hyphomicrobiales</taxon>
        <taxon>Rhizobiaceae</taxon>
        <taxon>Rhizobium/Agrobacterium group</taxon>
        <taxon>Rhizobium</taxon>
    </lineage>
</organism>
<feature type="transmembrane region" description="Helical" evidence="1">
    <location>
        <begin position="290"/>
        <end position="309"/>
    </location>
</feature>
<feature type="chain" id="PRO_5031353957" evidence="2">
    <location>
        <begin position="19"/>
        <end position="440"/>
    </location>
</feature>
<feature type="signal peptide" evidence="2">
    <location>
        <begin position="1"/>
        <end position="18"/>
    </location>
</feature>
<protein>
    <submittedName>
        <fullName evidence="3">Oxygen tolerance family protein</fullName>
    </submittedName>
</protein>
<keyword evidence="1" id="KW-0812">Transmembrane</keyword>
<evidence type="ECO:0000256" key="2">
    <source>
        <dbReference type="SAM" id="SignalP"/>
    </source>
</evidence>
<keyword evidence="1" id="KW-0472">Membrane</keyword>
<sequence length="440" mass="48651">MKAIWLLALFLIASPCLAAEPFARVRIDDDGKIVPGQQVHVIIEVFVPDFFTSPPQFPLFDIPNAVVTLPDERAQNLVQTIDGVEYSGIRRRYAVVPEISGTFTLPSAAIELGYSRDGKPVKGEARLPLTSFQVGDLAGGARTSLAFAARGLTVTQSFDKDPSTLKVGDALVRTIVVFAGDTQAMMIPAVDLRTADGLRQYIKPPRIEDGVQVDRLQGSRRIETVVYTADKSGDFKIPAVSYSWFDLDGHAQRTSSLPATTVAVAAAIHSRERIDPHLQEEESHRHSRSFVLAVVVVPLILLGALGWLARRAVPRLFVWISEYRRFRRNSRRAQLRRLKTVILVGNEPAIYSALQNWSRDLGYRSISEWVENQDSPRLRAQIGILERRLFRSKDMQFDRAVLADVVGNAAPPVATVVKSALPELNPTAFCAQDQVGHSAP</sequence>
<dbReference type="EMBL" id="MK318968">
    <property type="protein sequence ID" value="QCL09260.1"/>
    <property type="molecule type" value="Genomic_DNA"/>
</dbReference>
<evidence type="ECO:0000256" key="1">
    <source>
        <dbReference type="SAM" id="Phobius"/>
    </source>
</evidence>
<evidence type="ECO:0000313" key="3">
    <source>
        <dbReference type="EMBL" id="QCL09260.1"/>
    </source>
</evidence>
<proteinExistence type="predicted"/>
<dbReference type="AlphaFoldDB" id="A0A7S4ZRE6"/>
<dbReference type="InterPro" id="IPR025738">
    <property type="entry name" value="BatD"/>
</dbReference>
<dbReference type="PANTHER" id="PTHR40940:SF1">
    <property type="entry name" value="PROTEIN BATD"/>
    <property type="match status" value="1"/>
</dbReference>
<reference evidence="3" key="1">
    <citation type="submission" date="2018-12" db="EMBL/GenBank/DDBJ databases">
        <title>Three Rhizobium rhizogenes strains isolated from the same crown gall tumor carry diverse plasmids.</title>
        <authorList>
            <person name="Pulawska J."/>
            <person name="Kuzmanovic N."/>
        </authorList>
    </citation>
    <scope>NUCLEOTIDE SEQUENCE</scope>
    <source>
        <strain evidence="3">C5.7</strain>
        <plasmid evidence="3">pC5.7b</plasmid>
    </source>
</reference>
<name>A0A7S4ZRE6_RHIRH</name>
<keyword evidence="2" id="KW-0732">Signal</keyword>
<keyword evidence="3" id="KW-0614">Plasmid</keyword>
<dbReference type="RefSeq" id="WP_200985040.1">
    <property type="nucleotide sequence ID" value="NZ_MK318968.1"/>
</dbReference>
<dbReference type="PANTHER" id="PTHR40940">
    <property type="entry name" value="PROTEIN BATD-RELATED"/>
    <property type="match status" value="1"/>
</dbReference>